<comment type="caution">
    <text evidence="10">The sequence shown here is derived from an EMBL/GenBank/DDBJ whole genome shotgun (WGS) entry which is preliminary data.</text>
</comment>
<comment type="similarity">
    <text evidence="2 6">Belongs to the FKBP-type PPIase family.</text>
</comment>
<dbReference type="EC" id="5.2.1.8" evidence="6"/>
<name>A0A017TDK5_9BACT</name>
<accession>A0A017TDK5</accession>
<dbReference type="RefSeq" id="WP_052374612.1">
    <property type="nucleotide sequence ID" value="NZ_ASRX01000013.1"/>
</dbReference>
<feature type="region of interest" description="Disordered" evidence="7">
    <location>
        <begin position="158"/>
        <end position="186"/>
    </location>
</feature>
<dbReference type="Proteomes" id="UP000019678">
    <property type="component" value="Unassembled WGS sequence"/>
</dbReference>
<comment type="catalytic activity">
    <reaction evidence="1 5 6">
        <text>[protein]-peptidylproline (omega=180) = [protein]-peptidylproline (omega=0)</text>
        <dbReference type="Rhea" id="RHEA:16237"/>
        <dbReference type="Rhea" id="RHEA-COMP:10747"/>
        <dbReference type="Rhea" id="RHEA-COMP:10748"/>
        <dbReference type="ChEBI" id="CHEBI:83833"/>
        <dbReference type="ChEBI" id="CHEBI:83834"/>
        <dbReference type="EC" id="5.2.1.8"/>
    </reaction>
</comment>
<evidence type="ECO:0000256" key="8">
    <source>
        <dbReference type="SAM" id="SignalP"/>
    </source>
</evidence>
<evidence type="ECO:0000256" key="5">
    <source>
        <dbReference type="PROSITE-ProRule" id="PRU00277"/>
    </source>
</evidence>
<dbReference type="SUPFAM" id="SSF54534">
    <property type="entry name" value="FKBP-like"/>
    <property type="match status" value="1"/>
</dbReference>
<proteinExistence type="inferred from homology"/>
<feature type="chain" id="PRO_5001500222" description="Peptidyl-prolyl cis-trans isomerase" evidence="8">
    <location>
        <begin position="21"/>
        <end position="186"/>
    </location>
</feature>
<feature type="signal peptide" evidence="8">
    <location>
        <begin position="1"/>
        <end position="20"/>
    </location>
</feature>
<dbReference type="InterPro" id="IPR001179">
    <property type="entry name" value="PPIase_FKBP_dom"/>
</dbReference>
<keyword evidence="4 5" id="KW-0413">Isomerase</keyword>
<evidence type="ECO:0000256" key="3">
    <source>
        <dbReference type="ARBA" id="ARBA00023110"/>
    </source>
</evidence>
<dbReference type="Pfam" id="PF00254">
    <property type="entry name" value="FKBP_C"/>
    <property type="match status" value="1"/>
</dbReference>
<evidence type="ECO:0000256" key="4">
    <source>
        <dbReference type="ARBA" id="ARBA00023235"/>
    </source>
</evidence>
<dbReference type="GO" id="GO:0003755">
    <property type="term" value="F:peptidyl-prolyl cis-trans isomerase activity"/>
    <property type="evidence" value="ECO:0007669"/>
    <property type="project" value="UniProtKB-UniRule"/>
</dbReference>
<feature type="compositionally biased region" description="Low complexity" evidence="7">
    <location>
        <begin position="158"/>
        <end position="167"/>
    </location>
</feature>
<dbReference type="AlphaFoldDB" id="A0A017TDK5"/>
<keyword evidence="8" id="KW-0732">Signal</keyword>
<gene>
    <name evidence="10" type="ORF">CAP_1251</name>
</gene>
<dbReference type="EMBL" id="ASRX01000013">
    <property type="protein sequence ID" value="EYF06992.1"/>
    <property type="molecule type" value="Genomic_DNA"/>
</dbReference>
<keyword evidence="3 5" id="KW-0697">Rotamase</keyword>
<protein>
    <recommendedName>
        <fullName evidence="6">Peptidyl-prolyl cis-trans isomerase</fullName>
        <ecNumber evidence="6">5.2.1.8</ecNumber>
    </recommendedName>
</protein>
<evidence type="ECO:0000256" key="7">
    <source>
        <dbReference type="SAM" id="MobiDB-lite"/>
    </source>
</evidence>
<evidence type="ECO:0000313" key="10">
    <source>
        <dbReference type="EMBL" id="EYF06992.1"/>
    </source>
</evidence>
<organism evidence="10 11">
    <name type="scientific">Chondromyces apiculatus DSM 436</name>
    <dbReference type="NCBI Taxonomy" id="1192034"/>
    <lineage>
        <taxon>Bacteria</taxon>
        <taxon>Pseudomonadati</taxon>
        <taxon>Myxococcota</taxon>
        <taxon>Polyangia</taxon>
        <taxon>Polyangiales</taxon>
        <taxon>Polyangiaceae</taxon>
        <taxon>Chondromyces</taxon>
    </lineage>
</organism>
<keyword evidence="11" id="KW-1185">Reference proteome</keyword>
<dbReference type="OrthoDB" id="9808891at2"/>
<evidence type="ECO:0000313" key="11">
    <source>
        <dbReference type="Proteomes" id="UP000019678"/>
    </source>
</evidence>
<dbReference type="PROSITE" id="PS50059">
    <property type="entry name" value="FKBP_PPIASE"/>
    <property type="match status" value="1"/>
</dbReference>
<dbReference type="eggNOG" id="COG0545">
    <property type="taxonomic scope" value="Bacteria"/>
</dbReference>
<dbReference type="InterPro" id="IPR046357">
    <property type="entry name" value="PPIase_dom_sf"/>
</dbReference>
<evidence type="ECO:0000259" key="9">
    <source>
        <dbReference type="PROSITE" id="PS50059"/>
    </source>
</evidence>
<reference evidence="10 11" key="1">
    <citation type="submission" date="2013-05" db="EMBL/GenBank/DDBJ databases">
        <title>Genome assembly of Chondromyces apiculatus DSM 436.</title>
        <authorList>
            <person name="Sharma G."/>
            <person name="Khatri I."/>
            <person name="Kaur C."/>
            <person name="Mayilraj S."/>
            <person name="Subramanian S."/>
        </authorList>
    </citation>
    <scope>NUCLEOTIDE SEQUENCE [LARGE SCALE GENOMIC DNA]</scope>
    <source>
        <strain evidence="10 11">DSM 436</strain>
    </source>
</reference>
<sequence>MKILALARLAACAAMLLPLAGCDRKVPEPEPDPSRPVIPRSVVEVPEPATLEKEDVVVGAGAEAKEGDLVRVHYTGRLKKNNAQFDSSVGRDPLKFTIGKSEVIKGWEEGIAGMKVGGKRKLTIPSRLGYGDAGSPPKIPPKATLLFDVELIGIGEEAAPAPSGSAKAGKKPAPTPKKPAASKASE</sequence>
<dbReference type="FunFam" id="3.10.50.40:FF:000006">
    <property type="entry name" value="Peptidyl-prolyl cis-trans isomerase"/>
    <property type="match status" value="1"/>
</dbReference>
<evidence type="ECO:0000256" key="6">
    <source>
        <dbReference type="RuleBase" id="RU003915"/>
    </source>
</evidence>
<dbReference type="PANTHER" id="PTHR43811:SF19">
    <property type="entry name" value="39 KDA FK506-BINDING NUCLEAR PROTEIN"/>
    <property type="match status" value="1"/>
</dbReference>
<evidence type="ECO:0000256" key="2">
    <source>
        <dbReference type="ARBA" id="ARBA00006577"/>
    </source>
</evidence>
<dbReference type="Gene3D" id="3.10.50.40">
    <property type="match status" value="1"/>
</dbReference>
<dbReference type="STRING" id="1192034.CAP_1251"/>
<dbReference type="PANTHER" id="PTHR43811">
    <property type="entry name" value="FKBP-TYPE PEPTIDYL-PROLYL CIS-TRANS ISOMERASE FKPA"/>
    <property type="match status" value="1"/>
</dbReference>
<feature type="domain" description="PPIase FKBP-type" evidence="9">
    <location>
        <begin position="67"/>
        <end position="155"/>
    </location>
</feature>
<evidence type="ECO:0000256" key="1">
    <source>
        <dbReference type="ARBA" id="ARBA00000971"/>
    </source>
</evidence>